<dbReference type="EMBL" id="UINC01055500">
    <property type="protein sequence ID" value="SVB74452.1"/>
    <property type="molecule type" value="Genomic_DNA"/>
</dbReference>
<accession>A0A382GHW3</accession>
<dbReference type="PANTHER" id="PTHR35340">
    <property type="entry name" value="PQQ ENZYME REPEAT PROTEIN-RELATED"/>
    <property type="match status" value="1"/>
</dbReference>
<dbReference type="SUPFAM" id="SSF63829">
    <property type="entry name" value="Calcium-dependent phosphotriesterase"/>
    <property type="match status" value="1"/>
</dbReference>
<feature type="non-terminal residue" evidence="1">
    <location>
        <position position="1"/>
    </location>
</feature>
<evidence type="ECO:0000313" key="1">
    <source>
        <dbReference type="EMBL" id="SVB74452.1"/>
    </source>
</evidence>
<name>A0A382GHW3_9ZZZZ</name>
<dbReference type="InterPro" id="IPR039535">
    <property type="entry name" value="ASST-like"/>
</dbReference>
<organism evidence="1">
    <name type="scientific">marine metagenome</name>
    <dbReference type="NCBI Taxonomy" id="408172"/>
    <lineage>
        <taxon>unclassified sequences</taxon>
        <taxon>metagenomes</taxon>
        <taxon>ecological metagenomes</taxon>
    </lineage>
</organism>
<dbReference type="InterPro" id="IPR015943">
    <property type="entry name" value="WD40/YVTN_repeat-like_dom_sf"/>
</dbReference>
<reference evidence="1" key="1">
    <citation type="submission" date="2018-05" db="EMBL/GenBank/DDBJ databases">
        <authorList>
            <person name="Lanie J.A."/>
            <person name="Ng W.-L."/>
            <person name="Kazmierczak K.M."/>
            <person name="Andrzejewski T.M."/>
            <person name="Davidsen T.M."/>
            <person name="Wayne K.J."/>
            <person name="Tettelin H."/>
            <person name="Glass J.I."/>
            <person name="Rusch D."/>
            <person name="Podicherti R."/>
            <person name="Tsui H.-C.T."/>
            <person name="Winkler M.E."/>
        </authorList>
    </citation>
    <scope>NUCLEOTIDE SEQUENCE</scope>
</reference>
<dbReference type="AlphaFoldDB" id="A0A382GHW3"/>
<protein>
    <recommendedName>
        <fullName evidence="2">Aryl sulfotransferase</fullName>
    </recommendedName>
</protein>
<dbReference type="Gene3D" id="2.130.10.10">
    <property type="entry name" value="YVTN repeat-like/Quinoprotein amine dehydrogenase"/>
    <property type="match status" value="1"/>
</dbReference>
<sequence length="196" mass="22532">VWEWHGSEYLDPAHEIICPFEGRHEWTHCNGVTELRDGNLLLSFRQTSTILIIEKITGNVIWRFGPGEFSHQHNPTQLGNGNFLVFDNGEHRVRGSCYSRVVELDPKANEIVWQYRGDPPLSLFSTGISGAQRLPNNNTLICDGRTGRLVEVTTEGEIVWEYMNPESFPWRGDQRNRTIFRAHRYAVNSPEIQGRV</sequence>
<gene>
    <name evidence="1" type="ORF">METZ01_LOCUS227306</name>
</gene>
<dbReference type="PANTHER" id="PTHR35340:SF5">
    <property type="entry name" value="ASST-DOMAIN-CONTAINING PROTEIN"/>
    <property type="match status" value="1"/>
</dbReference>
<proteinExistence type="predicted"/>
<dbReference type="Pfam" id="PF14269">
    <property type="entry name" value="Arylsulfotran_2"/>
    <property type="match status" value="1"/>
</dbReference>
<evidence type="ECO:0008006" key="2">
    <source>
        <dbReference type="Google" id="ProtNLM"/>
    </source>
</evidence>
<dbReference type="InterPro" id="IPR053143">
    <property type="entry name" value="Arylsulfate_ST"/>
</dbReference>